<evidence type="ECO:0000256" key="1">
    <source>
        <dbReference type="ARBA" id="ARBA00022744"/>
    </source>
</evidence>
<feature type="domain" description="IF rod" evidence="5">
    <location>
        <begin position="1"/>
        <end position="43"/>
    </location>
</feature>
<evidence type="ECO:0000256" key="3">
    <source>
        <dbReference type="ARBA" id="ARBA00023054"/>
    </source>
</evidence>
<dbReference type="GO" id="GO:0005882">
    <property type="term" value="C:intermediate filament"/>
    <property type="evidence" value="ECO:0007669"/>
    <property type="project" value="UniProtKB-KW"/>
</dbReference>
<name>A0A2J8KDE1_PANTR</name>
<dbReference type="AlphaFoldDB" id="A0A2J8KDE1"/>
<evidence type="ECO:0000313" key="6">
    <source>
        <dbReference type="EMBL" id="PNI33033.1"/>
    </source>
</evidence>
<dbReference type="Proteomes" id="UP000236370">
    <property type="component" value="Unassembled WGS sequence"/>
</dbReference>
<evidence type="ECO:0000256" key="2">
    <source>
        <dbReference type="ARBA" id="ARBA00022754"/>
    </source>
</evidence>
<dbReference type="PROSITE" id="PS51842">
    <property type="entry name" value="IF_ROD_2"/>
    <property type="match status" value="1"/>
</dbReference>
<proteinExistence type="inferred from homology"/>
<dbReference type="Pfam" id="PF00038">
    <property type="entry name" value="Filament"/>
    <property type="match status" value="1"/>
</dbReference>
<protein>
    <submittedName>
        <fullName evidence="6">KRT79 isoform 3</fullName>
    </submittedName>
</protein>
<feature type="non-terminal residue" evidence="6">
    <location>
        <position position="1"/>
    </location>
</feature>
<accession>A0A2J8KDE1</accession>
<evidence type="ECO:0000313" key="7">
    <source>
        <dbReference type="Proteomes" id="UP000236370"/>
    </source>
</evidence>
<evidence type="ECO:0000259" key="5">
    <source>
        <dbReference type="PROSITE" id="PS51842"/>
    </source>
</evidence>
<keyword evidence="2 4" id="KW-0403">Intermediate filament</keyword>
<dbReference type="PANTHER" id="PTHR45616">
    <property type="entry name" value="GATA-TYPE DOMAIN-CONTAINING PROTEIN"/>
    <property type="match status" value="1"/>
</dbReference>
<dbReference type="InterPro" id="IPR018039">
    <property type="entry name" value="IF_conserved"/>
</dbReference>
<comment type="caution">
    <text evidence="6">The sequence shown here is derived from an EMBL/GenBank/DDBJ whole genome shotgun (WGS) entry which is preliminary data.</text>
</comment>
<keyword evidence="3" id="KW-0175">Coiled coil</keyword>
<dbReference type="EMBL" id="NBAG03000375">
    <property type="protein sequence ID" value="PNI33033.1"/>
    <property type="molecule type" value="Genomic_DNA"/>
</dbReference>
<dbReference type="SUPFAM" id="SSF64593">
    <property type="entry name" value="Intermediate filament protein, coiled coil region"/>
    <property type="match status" value="1"/>
</dbReference>
<evidence type="ECO:0000256" key="4">
    <source>
        <dbReference type="RuleBase" id="RU000685"/>
    </source>
</evidence>
<reference evidence="6 7" key="1">
    <citation type="submission" date="2017-12" db="EMBL/GenBank/DDBJ databases">
        <title>High-resolution comparative analysis of great ape genomes.</title>
        <authorList>
            <person name="Pollen A."/>
            <person name="Hastie A."/>
            <person name="Hormozdiari F."/>
            <person name="Dougherty M."/>
            <person name="Liu R."/>
            <person name="Chaisson M."/>
            <person name="Hoppe E."/>
            <person name="Hill C."/>
            <person name="Pang A."/>
            <person name="Hillier L."/>
            <person name="Baker C."/>
            <person name="Armstrong J."/>
            <person name="Shendure J."/>
            <person name="Paten B."/>
            <person name="Wilson R."/>
            <person name="Chao H."/>
            <person name="Schneider V."/>
            <person name="Ventura M."/>
            <person name="Kronenberg Z."/>
            <person name="Murali S."/>
            <person name="Gordon D."/>
            <person name="Cantsilieris S."/>
            <person name="Munson K."/>
            <person name="Nelson B."/>
            <person name="Raja A."/>
            <person name="Underwood J."/>
            <person name="Diekhans M."/>
            <person name="Fiddes I."/>
            <person name="Haussler D."/>
            <person name="Eichler E."/>
        </authorList>
    </citation>
    <scope>NUCLEOTIDE SEQUENCE [LARGE SCALE GENOMIC DNA]</scope>
    <source>
        <strain evidence="6">Yerkes chimp pedigree #C0471</strain>
    </source>
</reference>
<dbReference type="PROSITE" id="PS00226">
    <property type="entry name" value="IF_ROD_1"/>
    <property type="match status" value="1"/>
</dbReference>
<dbReference type="SMR" id="A0A2J8KDE1"/>
<dbReference type="InterPro" id="IPR039008">
    <property type="entry name" value="IF_rod_dom"/>
</dbReference>
<sequence length="119" mass="13050">LHQAKEDLTRLLRDYQELMNVKLALDVEIATYRKLLESEESRMSGECPSAVSICEYLLPTSCSTPGQAPELCSVYATCTCPKACSPPFEPLETGSEGPSSGLLYPFPIALLLDFVLIPH</sequence>
<dbReference type="PANTHER" id="PTHR45616:SF10">
    <property type="entry name" value="KERATIN, TYPE II CYTOSKELETAL 79"/>
    <property type="match status" value="1"/>
</dbReference>
<keyword evidence="1" id="KW-0416">Keratin</keyword>
<gene>
    <name evidence="6" type="ORF">CK820_G0039565</name>
</gene>
<organism evidence="6 7">
    <name type="scientific">Pan troglodytes</name>
    <name type="common">Chimpanzee</name>
    <dbReference type="NCBI Taxonomy" id="9598"/>
    <lineage>
        <taxon>Eukaryota</taxon>
        <taxon>Metazoa</taxon>
        <taxon>Chordata</taxon>
        <taxon>Craniata</taxon>
        <taxon>Vertebrata</taxon>
        <taxon>Euteleostomi</taxon>
        <taxon>Mammalia</taxon>
        <taxon>Eutheria</taxon>
        <taxon>Euarchontoglires</taxon>
        <taxon>Primates</taxon>
        <taxon>Haplorrhini</taxon>
        <taxon>Catarrhini</taxon>
        <taxon>Hominidae</taxon>
        <taxon>Pan</taxon>
    </lineage>
</organism>
<dbReference type="Gene3D" id="1.20.5.170">
    <property type="match status" value="1"/>
</dbReference>
<comment type="similarity">
    <text evidence="4">Belongs to the intermediate filament family.</text>
</comment>